<accession>A0ABV2I8L2</accession>
<comment type="caution">
    <text evidence="1">The sequence shown here is derived from an EMBL/GenBank/DDBJ whole genome shotgun (WGS) entry which is preliminary data.</text>
</comment>
<dbReference type="EMBL" id="JBEPLY010000003">
    <property type="protein sequence ID" value="MET3599243.1"/>
    <property type="molecule type" value="Genomic_DNA"/>
</dbReference>
<evidence type="ECO:0000313" key="2">
    <source>
        <dbReference type="Proteomes" id="UP001549164"/>
    </source>
</evidence>
<sequence>MEPDTSDNYADAVSGASALYDVLGDLEAQSDRFSRAITGALKDATLSGKGLQTVLGDLGRRLSELALNSALKPLENAISGQIGNLAEGLVQVFAHANGGVPGRITPFASGGVVSRPTYFPMSGGLGLMGEAGSEAILPLKRGSDGALGVAASGGGGPQIVFNVTAQDAASFQKSQGQISAMLARAVRSGQRNI</sequence>
<gene>
    <name evidence="1" type="ORF">ABID12_001174</name>
</gene>
<reference evidence="1 2" key="1">
    <citation type="submission" date="2024-06" db="EMBL/GenBank/DDBJ databases">
        <title>Genomic Encyclopedia of Type Strains, Phase IV (KMG-IV): sequencing the most valuable type-strain genomes for metagenomic binning, comparative biology and taxonomic classification.</title>
        <authorList>
            <person name="Goeker M."/>
        </authorList>
    </citation>
    <scope>NUCLEOTIDE SEQUENCE [LARGE SCALE GENOMIC DNA]</scope>
    <source>
        <strain evidence="1 2">DSM 28102</strain>
    </source>
</reference>
<name>A0ABV2I8L2_9HYPH</name>
<proteinExistence type="predicted"/>
<keyword evidence="2" id="KW-1185">Reference proteome</keyword>
<protein>
    <submittedName>
        <fullName evidence="1">Phage-related minor tail protein</fullName>
    </submittedName>
</protein>
<organism evidence="1 2">
    <name type="scientific">Martelella mangrovi</name>
    <dbReference type="NCBI Taxonomy" id="1397477"/>
    <lineage>
        <taxon>Bacteria</taxon>
        <taxon>Pseudomonadati</taxon>
        <taxon>Pseudomonadota</taxon>
        <taxon>Alphaproteobacteria</taxon>
        <taxon>Hyphomicrobiales</taxon>
        <taxon>Aurantimonadaceae</taxon>
        <taxon>Martelella</taxon>
    </lineage>
</organism>
<dbReference type="RefSeq" id="WP_354433464.1">
    <property type="nucleotide sequence ID" value="NZ_JBEPLY010000003.1"/>
</dbReference>
<evidence type="ECO:0000313" key="1">
    <source>
        <dbReference type="EMBL" id="MET3599243.1"/>
    </source>
</evidence>
<dbReference type="Proteomes" id="UP001549164">
    <property type="component" value="Unassembled WGS sequence"/>
</dbReference>